<evidence type="ECO:0000313" key="3">
    <source>
        <dbReference type="Proteomes" id="UP000481861"/>
    </source>
</evidence>
<dbReference type="PANTHER" id="PTHR42085:SF1">
    <property type="entry name" value="F-BOX DOMAIN-CONTAINING PROTEIN"/>
    <property type="match status" value="1"/>
</dbReference>
<reference evidence="2 3" key="1">
    <citation type="submission" date="2020-01" db="EMBL/GenBank/DDBJ databases">
        <authorList>
            <consortium name="DOE Joint Genome Institute"/>
            <person name="Haridas S."/>
            <person name="Albert R."/>
            <person name="Binder M."/>
            <person name="Bloem J."/>
            <person name="Labutti K."/>
            <person name="Salamov A."/>
            <person name="Andreopoulos B."/>
            <person name="Baker S.E."/>
            <person name="Barry K."/>
            <person name="Bills G."/>
            <person name="Bluhm B.H."/>
            <person name="Cannon C."/>
            <person name="Castanera R."/>
            <person name="Culley D.E."/>
            <person name="Daum C."/>
            <person name="Ezra D."/>
            <person name="Gonzalez J.B."/>
            <person name="Henrissat B."/>
            <person name="Kuo A."/>
            <person name="Liang C."/>
            <person name="Lipzen A."/>
            <person name="Lutzoni F."/>
            <person name="Magnuson J."/>
            <person name="Mondo S."/>
            <person name="Nolan M."/>
            <person name="Ohm R."/>
            <person name="Pangilinan J."/>
            <person name="Park H.-J.H."/>
            <person name="Ramirez L."/>
            <person name="Alfaro M."/>
            <person name="Sun H."/>
            <person name="Tritt A."/>
            <person name="Yoshinaga Y."/>
            <person name="Zwiers L.-H.L."/>
            <person name="Turgeon B.G."/>
            <person name="Goodwin S.B."/>
            <person name="Spatafora J.W."/>
            <person name="Crous P.W."/>
            <person name="Grigoriev I.V."/>
        </authorList>
    </citation>
    <scope>NUCLEOTIDE SEQUENCE [LARGE SCALE GENOMIC DNA]</scope>
    <source>
        <strain evidence="2 3">CBS 611.86</strain>
    </source>
</reference>
<accession>A0A7C8IEB3</accession>
<feature type="region of interest" description="Disordered" evidence="1">
    <location>
        <begin position="127"/>
        <end position="146"/>
    </location>
</feature>
<gene>
    <name evidence="2" type="ORF">BDV95DRAFT_464570</name>
</gene>
<comment type="caution">
    <text evidence="2">The sequence shown here is derived from an EMBL/GenBank/DDBJ whole genome shotgun (WGS) entry which is preliminary data.</text>
</comment>
<dbReference type="InterPro" id="IPR038883">
    <property type="entry name" value="AN11006-like"/>
</dbReference>
<proteinExistence type="predicted"/>
<dbReference type="EMBL" id="JAADJZ010000006">
    <property type="protein sequence ID" value="KAF2874153.1"/>
    <property type="molecule type" value="Genomic_DNA"/>
</dbReference>
<evidence type="ECO:0000256" key="1">
    <source>
        <dbReference type="SAM" id="MobiDB-lite"/>
    </source>
</evidence>
<feature type="non-terminal residue" evidence="2">
    <location>
        <position position="1"/>
    </location>
</feature>
<feature type="compositionally biased region" description="Pro residues" evidence="1">
    <location>
        <begin position="137"/>
        <end position="146"/>
    </location>
</feature>
<name>A0A7C8IEB3_9PLEO</name>
<evidence type="ECO:0008006" key="4">
    <source>
        <dbReference type="Google" id="ProtNLM"/>
    </source>
</evidence>
<sequence length="328" mass="36808">TILTVVATPLLYVLIQRLRHTMQHGPTTPFRFMDLPPELRLRAFDYLLEDPAYPPPPPSSNQHASALTWMLPTNWGSASSRTDQPGPHKSNWILLANKQLYAEYMDYLCKKATFHLTVSPANYPPSIPTPTSSPTSSPSPFPSPVPAPPQRLWALSPTTLTHLRHITIKLITTSSMLGVPDPRAMRISSWPLARQIRAELHNVPNVQEVNLHVKAIGDPLWNPLWVWYHASQSFKSMGGSPPASPTTDDADPLGPRLNRITFSLDTWSPGENYLERDAANRGQWAWWCAKGHCVGGDGGSEMTVREFCARLYMECRICRPELESEDEE</sequence>
<feature type="non-terminal residue" evidence="2">
    <location>
        <position position="328"/>
    </location>
</feature>
<dbReference type="OrthoDB" id="62952at2759"/>
<dbReference type="PANTHER" id="PTHR42085">
    <property type="entry name" value="F-BOX DOMAIN-CONTAINING PROTEIN"/>
    <property type="match status" value="1"/>
</dbReference>
<keyword evidence="3" id="KW-1185">Reference proteome</keyword>
<dbReference type="AlphaFoldDB" id="A0A7C8IEB3"/>
<evidence type="ECO:0000313" key="2">
    <source>
        <dbReference type="EMBL" id="KAF2874153.1"/>
    </source>
</evidence>
<dbReference type="Proteomes" id="UP000481861">
    <property type="component" value="Unassembled WGS sequence"/>
</dbReference>
<protein>
    <recommendedName>
        <fullName evidence="4">F-box domain-containing protein</fullName>
    </recommendedName>
</protein>
<organism evidence="2 3">
    <name type="scientific">Massariosphaeria phaeospora</name>
    <dbReference type="NCBI Taxonomy" id="100035"/>
    <lineage>
        <taxon>Eukaryota</taxon>
        <taxon>Fungi</taxon>
        <taxon>Dikarya</taxon>
        <taxon>Ascomycota</taxon>
        <taxon>Pezizomycotina</taxon>
        <taxon>Dothideomycetes</taxon>
        <taxon>Pleosporomycetidae</taxon>
        <taxon>Pleosporales</taxon>
        <taxon>Pleosporales incertae sedis</taxon>
        <taxon>Massariosphaeria</taxon>
    </lineage>
</organism>